<dbReference type="InterPro" id="IPR013320">
    <property type="entry name" value="ConA-like_dom_sf"/>
</dbReference>
<dbReference type="GO" id="GO:0030246">
    <property type="term" value="F:carbohydrate binding"/>
    <property type="evidence" value="ECO:0007669"/>
    <property type="project" value="UniProtKB-KW"/>
</dbReference>
<dbReference type="Pfam" id="PF13385">
    <property type="entry name" value="Laminin_G_3"/>
    <property type="match status" value="1"/>
</dbReference>
<dbReference type="AlphaFoldDB" id="A0A6M3MA43"/>
<evidence type="ECO:0000313" key="1">
    <source>
        <dbReference type="EMBL" id="QJB02473.1"/>
    </source>
</evidence>
<sequence length="779" mass="86079">MLYASVVITDLDGVEHTITPSGMGDTDVLNVGFAHKAADDFVFKIGDKTGTVKDWLKRGCVAKIYIDTSSPPTTLKLNGMVEEVTLIQPVPDFVLLEASGREVFHVVINSRIVTETYLDTEVSAIVHDLMNSYPPYGDDTKIAMSFYENAGSIAHDESIYGNDGTLGAGAAAPTWVDGKYGKALSFDGIDDYLDTNYTFTLTDADVMAFIFWIKASPGAAGVIMGIGKSPPWLPWNRIQLNWSANKLRAYVRDDDATIAANFTGTTVVADDDWHFVVFIVDNVNNSVELYVDDSLDDSSSTVFSTITCDVNSLSLGALCPVWPPTSPLYTNFSDEIIDEFRILNRTLSTGERKSFYDHPYLHDIDVTTTTPEDIRFPYRPLRECLDELANLSGYTYRGNPNTVIIWKVEASEPSGYTYTEANIETTPEVLETLLPIKNRVYVLGGNYMQVDQEKTTHAGAPKDTNVEWYAQSFTPARSDLDQVSLYLKRTGDPANLEGEIRTDDPGNGPDEIVATFIIDKDFIGTTESWRPVTVDARLLIDEKYWIVLKKTGDGANNYQWYHDNGAAGDGEYATDADGVPPWVVHNGGEIQLTYKTHYAVPIISVASDYEHSATYKWRETVFEDKSIMSRTLARETAQTKLSNLKDMTAQIREIIIGDANGIPELGKLVTITLTNLGVSAVQYVAKEATIKFKGGEHGTFRINLRLGREASELAEWLHELKAEVDRTKVGAYGVDRGLINLVRNFSDTADATDANLVGTVQNTGTFLIDTARIDFSDIG</sequence>
<protein>
    <submittedName>
        <fullName evidence="1">Putative lectin/glucanase superfamily protein</fullName>
    </submittedName>
</protein>
<gene>
    <name evidence="1" type="ORF">MM171B01249_0003</name>
</gene>
<dbReference type="NCBIfam" id="NF041539">
    <property type="entry name" value="choice_anch_R"/>
    <property type="match status" value="1"/>
</dbReference>
<dbReference type="Gene3D" id="2.60.120.200">
    <property type="match status" value="1"/>
</dbReference>
<name>A0A6M3MA43_9ZZZZ</name>
<keyword evidence="1" id="KW-0430">Lectin</keyword>
<organism evidence="1">
    <name type="scientific">viral metagenome</name>
    <dbReference type="NCBI Taxonomy" id="1070528"/>
    <lineage>
        <taxon>unclassified sequences</taxon>
        <taxon>metagenomes</taxon>
        <taxon>organismal metagenomes</taxon>
    </lineage>
</organism>
<accession>A0A6M3MA43</accession>
<reference evidence="1" key="1">
    <citation type="submission" date="2020-03" db="EMBL/GenBank/DDBJ databases">
        <title>The deep terrestrial virosphere.</title>
        <authorList>
            <person name="Holmfeldt K."/>
            <person name="Nilsson E."/>
            <person name="Simone D."/>
            <person name="Lopez-Fernandez M."/>
            <person name="Wu X."/>
            <person name="de Brujin I."/>
            <person name="Lundin D."/>
            <person name="Andersson A."/>
            <person name="Bertilsson S."/>
            <person name="Dopson M."/>
        </authorList>
    </citation>
    <scope>NUCLEOTIDE SEQUENCE</scope>
    <source>
        <strain evidence="1">MM171B01249</strain>
    </source>
</reference>
<proteinExistence type="predicted"/>
<dbReference type="SUPFAM" id="SSF49899">
    <property type="entry name" value="Concanavalin A-like lectins/glucanases"/>
    <property type="match status" value="1"/>
</dbReference>
<dbReference type="EMBL" id="MT143786">
    <property type="protein sequence ID" value="QJB02473.1"/>
    <property type="molecule type" value="Genomic_DNA"/>
</dbReference>